<dbReference type="GO" id="GO:0015031">
    <property type="term" value="P:protein transport"/>
    <property type="evidence" value="ECO:0007669"/>
    <property type="project" value="UniProtKB-KW"/>
</dbReference>
<dbReference type="PANTHER" id="PTHR31658:SF0">
    <property type="entry name" value="CONSERVED OLIGOMERIC GOLGI COMPLEX SUBUNIT 1"/>
    <property type="match status" value="1"/>
</dbReference>
<evidence type="ECO:0000256" key="3">
    <source>
        <dbReference type="ARBA" id="ARBA00020978"/>
    </source>
</evidence>
<reference evidence="9" key="1">
    <citation type="submission" date="2024-02" db="UniProtKB">
        <authorList>
            <consortium name="WormBaseParasite"/>
        </authorList>
    </citation>
    <scope>IDENTIFICATION</scope>
</reference>
<dbReference type="GO" id="GO:0017119">
    <property type="term" value="C:Golgi transport complex"/>
    <property type="evidence" value="ECO:0007669"/>
    <property type="project" value="InterPro"/>
</dbReference>
<comment type="subcellular location">
    <subcellularLocation>
        <location evidence="1">Golgi apparatus membrane</location>
        <topology evidence="1">Peripheral membrane protein</topology>
    </subcellularLocation>
</comment>
<evidence type="ECO:0000256" key="4">
    <source>
        <dbReference type="ARBA" id="ARBA00022448"/>
    </source>
</evidence>
<name>A0AAF5D5Y2_STRER</name>
<sequence>MHILQLSPESYSSKFSYMNVERLMIDLDVSQLEKIQEDLTKETNGKKEELRQMVGRRYRDVLDASNTLKLLTDISNNFCNKLSETESFFKLSDIRQCNKLGYDYEKVNKAKFSSKFLAFTSLIPKLPLKDGLSNVYLLLLLEKVYQDLIAEKSLFTTKDVEDILHESKKRISTERENMFSKLTNDLGSNQNIKFCCNQLLAIGLLSVTTLNEYKQHYFNSKLFSIKQGARSGENITEIVKKIQTTIKAYLEIFGHDGFIYSLTSDIKNPNWRPKLVSELMNDQLYSITQYLDSLIININNSINIVDHGECDIKEFKNEFENFISKLAVEVKPLLSERCQSFTDSEGIVEFMQGLVDNLVNYFSKISSPKYIYLSLFENSLQNRFYQVIKDELFCSSEKFLEKTKDINLKPQNIFTKWKAKFDELVTTGVSHDLNEAIEEFFIYIQSIKNNVIKYSNINLDENSTQVYEIFSSFIFEMIQNFCNTLLTVNDCEVNIHSIPEHSTIADIDFWLDRFRILLGIIQHEPQTLSECMGDDFKKIRECNNLLMKSAEFCLCIFLNYSIIHIECDSDLITMIQKSKNPMEWLESLQKYEIISIGESGTIKVPVSLNIYIYNFLSKITSHLNDKGFGHILTRGATAHLNKIVGDIILSKMEECIRVCSTSKIILFQLLLDSKILFSMFLNEKFLTVISKIESKINHVDLELSSEYIIKNASLFIQKTYMLFGLLQIEQTQGKDIMKPSQGQINITELYPRFEDVEFLPSLPRYTKSKREISRIRESEPTDQNIRLVEKFYSFFQ</sequence>
<keyword evidence="6" id="KW-0333">Golgi apparatus</keyword>
<organism evidence="8 9">
    <name type="scientific">Strongyloides stercoralis</name>
    <name type="common">Threadworm</name>
    <dbReference type="NCBI Taxonomy" id="6248"/>
    <lineage>
        <taxon>Eukaryota</taxon>
        <taxon>Metazoa</taxon>
        <taxon>Ecdysozoa</taxon>
        <taxon>Nematoda</taxon>
        <taxon>Chromadorea</taxon>
        <taxon>Rhabditida</taxon>
        <taxon>Tylenchina</taxon>
        <taxon>Panagrolaimomorpha</taxon>
        <taxon>Strongyloidoidea</taxon>
        <taxon>Strongyloididae</taxon>
        <taxon>Strongyloides</taxon>
    </lineage>
</organism>
<dbReference type="PANTHER" id="PTHR31658">
    <property type="entry name" value="CONSERVED OLIGOMERIC GOLGI COMPLEX SUBUNIT 1"/>
    <property type="match status" value="1"/>
</dbReference>
<dbReference type="Proteomes" id="UP000035681">
    <property type="component" value="Unplaced"/>
</dbReference>
<protein>
    <recommendedName>
        <fullName evidence="3">Conserved oligomeric Golgi complex subunit 1</fullName>
    </recommendedName>
</protein>
<evidence type="ECO:0000256" key="6">
    <source>
        <dbReference type="ARBA" id="ARBA00023034"/>
    </source>
</evidence>
<dbReference type="GO" id="GO:0006891">
    <property type="term" value="P:intra-Golgi vesicle-mediated transport"/>
    <property type="evidence" value="ECO:0007669"/>
    <property type="project" value="InterPro"/>
</dbReference>
<comment type="similarity">
    <text evidence="2">Belongs to the COG1 family.</text>
</comment>
<dbReference type="Pfam" id="PF08700">
    <property type="entry name" value="VPS51_Exo84_N"/>
    <property type="match status" value="1"/>
</dbReference>
<evidence type="ECO:0000256" key="5">
    <source>
        <dbReference type="ARBA" id="ARBA00022927"/>
    </source>
</evidence>
<dbReference type="WBParaSite" id="TCONS_00006623.p1">
    <property type="protein sequence ID" value="TCONS_00006623.p1"/>
    <property type="gene ID" value="XLOC_004755"/>
</dbReference>
<keyword evidence="4" id="KW-0813">Transport</keyword>
<dbReference type="GO" id="GO:0000139">
    <property type="term" value="C:Golgi membrane"/>
    <property type="evidence" value="ECO:0007669"/>
    <property type="project" value="UniProtKB-SubCell"/>
</dbReference>
<evidence type="ECO:0000256" key="7">
    <source>
        <dbReference type="ARBA" id="ARBA00023136"/>
    </source>
</evidence>
<accession>A0AAF5D5Y2</accession>
<evidence type="ECO:0000256" key="1">
    <source>
        <dbReference type="ARBA" id="ARBA00004395"/>
    </source>
</evidence>
<keyword evidence="5" id="KW-0653">Protein transport</keyword>
<dbReference type="InterPro" id="IPR033370">
    <property type="entry name" value="COG1"/>
</dbReference>
<evidence type="ECO:0000313" key="9">
    <source>
        <dbReference type="WBParaSite" id="TCONS_00006623.p1"/>
    </source>
</evidence>
<keyword evidence="7" id="KW-0472">Membrane</keyword>
<evidence type="ECO:0000256" key="2">
    <source>
        <dbReference type="ARBA" id="ARBA00006653"/>
    </source>
</evidence>
<evidence type="ECO:0000313" key="8">
    <source>
        <dbReference type="Proteomes" id="UP000035681"/>
    </source>
</evidence>
<proteinExistence type="inferred from homology"/>
<dbReference type="AlphaFoldDB" id="A0AAF5D5Y2"/>
<keyword evidence="8" id="KW-1185">Reference proteome</keyword>